<dbReference type="SUPFAM" id="SSF51905">
    <property type="entry name" value="FAD/NAD(P)-binding domain"/>
    <property type="match status" value="1"/>
</dbReference>
<dbReference type="OrthoDB" id="4570620at2759"/>
<gene>
    <name evidence="6" type="ORF">P170DRAFT_92890</name>
</gene>
<dbReference type="Proteomes" id="UP000234275">
    <property type="component" value="Unassembled WGS sequence"/>
</dbReference>
<dbReference type="GO" id="GO:0016491">
    <property type="term" value="F:oxidoreductase activity"/>
    <property type="evidence" value="ECO:0007669"/>
    <property type="project" value="UniProtKB-KW"/>
</dbReference>
<dbReference type="EMBL" id="MSFO01000002">
    <property type="protein sequence ID" value="PLB51889.1"/>
    <property type="molecule type" value="Genomic_DNA"/>
</dbReference>
<feature type="domain" description="FAD/NAD(P)-binding" evidence="5">
    <location>
        <begin position="27"/>
        <end position="178"/>
    </location>
</feature>
<dbReference type="RefSeq" id="XP_024707191.1">
    <property type="nucleotide sequence ID" value="XM_024855435.1"/>
</dbReference>
<evidence type="ECO:0000313" key="7">
    <source>
        <dbReference type="Proteomes" id="UP000234275"/>
    </source>
</evidence>
<evidence type="ECO:0000256" key="4">
    <source>
        <dbReference type="SAM" id="SignalP"/>
    </source>
</evidence>
<dbReference type="Gene3D" id="3.50.50.60">
    <property type="entry name" value="FAD/NAD(P)-binding domain"/>
    <property type="match status" value="2"/>
</dbReference>
<dbReference type="PRINTS" id="PR00368">
    <property type="entry name" value="FADPNR"/>
</dbReference>
<evidence type="ECO:0000256" key="1">
    <source>
        <dbReference type="ARBA" id="ARBA00009333"/>
    </source>
</evidence>
<keyword evidence="7" id="KW-1185">Reference proteome</keyword>
<name>A0A2I2GG74_9EURO</name>
<sequence>MAPKSLFFSLFSSLTVALAASLPQTDYEVMVIGGGPAGLSALSGLSRVQRKTVLFDSGEYRNAPTRNMHDVIGNDGTVPSEFRGLAREQISKYDTASFVDKRITTITPVTDQAANTTYFNATDADGVVYSARKLILGTGLVDVLPATPGLQEAWGKGVYWCPWCDGYEHRDQPFGILGALPDVVGSVLEVYTLNQDIIAFLNGTHTPEAEAELAAKYPNWKKQLDAYNVRLENATIASFERIQSGEDHRDDKGHQFDIFRVHFTNGSSVDRNAFITNYPTQQRSSIPTDLGLAMKDGKIDTSINPGMRTSKPGVFAIGDCNSDGSTNVPHAMFSGKRAAVFLHVELAKEESAASIEKRALPSKRAMLKAAERSMGNELEALWKRARGI</sequence>
<feature type="chain" id="PRO_5014197822" evidence="4">
    <location>
        <begin position="20"/>
        <end position="388"/>
    </location>
</feature>
<comment type="similarity">
    <text evidence="1">Belongs to the class-II pyridine nucleotide-disulfide oxidoreductase family.</text>
</comment>
<evidence type="ECO:0000256" key="3">
    <source>
        <dbReference type="ARBA" id="ARBA00023002"/>
    </source>
</evidence>
<dbReference type="GO" id="GO:0097237">
    <property type="term" value="P:cellular response to toxic substance"/>
    <property type="evidence" value="ECO:0007669"/>
    <property type="project" value="UniProtKB-ARBA"/>
</dbReference>
<reference evidence="6 7" key="1">
    <citation type="submission" date="2016-12" db="EMBL/GenBank/DDBJ databases">
        <title>The genomes of Aspergillus section Nigri reveals drivers in fungal speciation.</title>
        <authorList>
            <consortium name="DOE Joint Genome Institute"/>
            <person name="Vesth T.C."/>
            <person name="Nybo J."/>
            <person name="Theobald S."/>
            <person name="Brandl J."/>
            <person name="Frisvad J.C."/>
            <person name="Nielsen K.F."/>
            <person name="Lyhne E.K."/>
            <person name="Kogle M.E."/>
            <person name="Kuo A."/>
            <person name="Riley R."/>
            <person name="Clum A."/>
            <person name="Nolan M."/>
            <person name="Lipzen A."/>
            <person name="Salamov A."/>
            <person name="Henrissat B."/>
            <person name="Wiebenga A."/>
            <person name="De Vries R.P."/>
            <person name="Grigoriev I.V."/>
            <person name="Mortensen U.H."/>
            <person name="Andersen M.R."/>
            <person name="Baker S.E."/>
        </authorList>
    </citation>
    <scope>NUCLEOTIDE SEQUENCE [LARGE SCALE GENOMIC DNA]</scope>
    <source>
        <strain evidence="6 7">IBT 23096</strain>
    </source>
</reference>
<keyword evidence="3" id="KW-0560">Oxidoreductase</keyword>
<dbReference type="FunFam" id="3.50.50.60:FF:000173">
    <property type="entry name" value="Putative thioredoxin reductase"/>
    <property type="match status" value="1"/>
</dbReference>
<dbReference type="Pfam" id="PF07992">
    <property type="entry name" value="Pyr_redox_2"/>
    <property type="match status" value="2"/>
</dbReference>
<protein>
    <submittedName>
        <fullName evidence="6">Putative thioredoxin reductase</fullName>
    </submittedName>
</protein>
<evidence type="ECO:0000256" key="2">
    <source>
        <dbReference type="ARBA" id="ARBA00022630"/>
    </source>
</evidence>
<keyword evidence="2" id="KW-0285">Flavoprotein</keyword>
<feature type="signal peptide" evidence="4">
    <location>
        <begin position="1"/>
        <end position="19"/>
    </location>
</feature>
<proteinExistence type="inferred from homology"/>
<dbReference type="InterPro" id="IPR023753">
    <property type="entry name" value="FAD/NAD-binding_dom"/>
</dbReference>
<comment type="caution">
    <text evidence="6">The sequence shown here is derived from an EMBL/GenBank/DDBJ whole genome shotgun (WGS) entry which is preliminary data.</text>
</comment>
<evidence type="ECO:0000313" key="6">
    <source>
        <dbReference type="EMBL" id="PLB51889.1"/>
    </source>
</evidence>
<dbReference type="STRING" id="1392250.A0A2I2GG74"/>
<dbReference type="PRINTS" id="PR00469">
    <property type="entry name" value="PNDRDTASEII"/>
</dbReference>
<dbReference type="VEuPathDB" id="FungiDB:P170DRAFT_92890"/>
<evidence type="ECO:0000259" key="5">
    <source>
        <dbReference type="Pfam" id="PF07992"/>
    </source>
</evidence>
<keyword evidence="4" id="KW-0732">Signal</keyword>
<feature type="domain" description="FAD/NAD(P)-binding" evidence="5">
    <location>
        <begin position="261"/>
        <end position="335"/>
    </location>
</feature>
<accession>A0A2I2GG74</accession>
<dbReference type="PANTHER" id="PTHR48105">
    <property type="entry name" value="THIOREDOXIN REDUCTASE 1-RELATED-RELATED"/>
    <property type="match status" value="1"/>
</dbReference>
<organism evidence="6 7">
    <name type="scientific">Aspergillus steynii IBT 23096</name>
    <dbReference type="NCBI Taxonomy" id="1392250"/>
    <lineage>
        <taxon>Eukaryota</taxon>
        <taxon>Fungi</taxon>
        <taxon>Dikarya</taxon>
        <taxon>Ascomycota</taxon>
        <taxon>Pezizomycotina</taxon>
        <taxon>Eurotiomycetes</taxon>
        <taxon>Eurotiomycetidae</taxon>
        <taxon>Eurotiales</taxon>
        <taxon>Aspergillaceae</taxon>
        <taxon>Aspergillus</taxon>
        <taxon>Aspergillus subgen. Circumdati</taxon>
    </lineage>
</organism>
<dbReference type="GeneID" id="36563142"/>
<dbReference type="InterPro" id="IPR050097">
    <property type="entry name" value="Ferredoxin-NADP_redctase_2"/>
</dbReference>
<dbReference type="InterPro" id="IPR036188">
    <property type="entry name" value="FAD/NAD-bd_sf"/>
</dbReference>
<dbReference type="AlphaFoldDB" id="A0A2I2GG74"/>